<accession>A0A6N6N5I4</accession>
<dbReference type="Proteomes" id="UP000438699">
    <property type="component" value="Unassembled WGS sequence"/>
</dbReference>
<keyword evidence="1" id="KW-0732">Signal</keyword>
<sequence length="211" mass="23891">MNRKNRVQCSLAAIALCAVLLLPALAVAEMTPTETLKEGVDKIIAILKDPSVNTDDGKDKIIQKLSSMADDYFAFEQLTMRAVGRPWLKMPAELQEKLVASFRKLLELTYLKQIRQYDDEKVVYKREMVKGSKAMVLTDVVAKDKVFSVNYKLVKLDGRWYVYDIIGEGISLVKNYRSQFNEILHDSDTAGLIDRINERVAALEAAQNKSE</sequence>
<evidence type="ECO:0000313" key="3">
    <source>
        <dbReference type="Proteomes" id="UP000438699"/>
    </source>
</evidence>
<dbReference type="AlphaFoldDB" id="A0A6N6N5I4"/>
<dbReference type="EMBL" id="WAIE01000001">
    <property type="protein sequence ID" value="KAB1442735.1"/>
    <property type="molecule type" value="Genomic_DNA"/>
</dbReference>
<dbReference type="InterPro" id="IPR042245">
    <property type="entry name" value="Tgt2/MlaC_sf"/>
</dbReference>
<organism evidence="2 3">
    <name type="scientific">Pseudodesulfovibrio senegalensis</name>
    <dbReference type="NCBI Taxonomy" id="1721087"/>
    <lineage>
        <taxon>Bacteria</taxon>
        <taxon>Pseudomonadati</taxon>
        <taxon>Thermodesulfobacteriota</taxon>
        <taxon>Desulfovibrionia</taxon>
        <taxon>Desulfovibrionales</taxon>
        <taxon>Desulfovibrionaceae</taxon>
    </lineage>
</organism>
<reference evidence="2 3" key="1">
    <citation type="journal article" date="2017" name="Int. J. Syst. Evol. Microbiol.">
        <title>Desulfovibrio senegalensis sp. nov., a mesophilic sulfate reducer isolated from marine sediment.</title>
        <authorList>
            <person name="Thioye A."/>
            <person name="Gam Z.B.A."/>
            <person name="Mbengue M."/>
            <person name="Cayol J.L."/>
            <person name="Joseph-Bartoli M."/>
            <person name="Toure-Kane C."/>
            <person name="Labat M."/>
        </authorList>
    </citation>
    <scope>NUCLEOTIDE SEQUENCE [LARGE SCALE GENOMIC DNA]</scope>
    <source>
        <strain evidence="2 3">DSM 101509</strain>
    </source>
</reference>
<dbReference type="PANTHER" id="PTHR36573:SF1">
    <property type="entry name" value="INTERMEMBRANE PHOSPHOLIPID TRANSPORT SYSTEM BINDING PROTEIN MLAC"/>
    <property type="match status" value="1"/>
</dbReference>
<dbReference type="PIRSF" id="PIRSF004649">
    <property type="entry name" value="MlaC"/>
    <property type="match status" value="1"/>
</dbReference>
<dbReference type="InterPro" id="IPR008869">
    <property type="entry name" value="MlaC/ttg2D"/>
</dbReference>
<dbReference type="OrthoDB" id="9798905at2"/>
<feature type="chain" id="PRO_5027045263" evidence="1">
    <location>
        <begin position="29"/>
        <end position="211"/>
    </location>
</feature>
<evidence type="ECO:0000313" key="2">
    <source>
        <dbReference type="EMBL" id="KAB1442735.1"/>
    </source>
</evidence>
<protein>
    <submittedName>
        <fullName evidence="2">ABC transporter substrate-binding protein</fullName>
    </submittedName>
</protein>
<dbReference type="Pfam" id="PF05494">
    <property type="entry name" value="MlaC"/>
    <property type="match status" value="1"/>
</dbReference>
<name>A0A6N6N5I4_9BACT</name>
<dbReference type="RefSeq" id="WP_151148927.1">
    <property type="nucleotide sequence ID" value="NZ_WAIE01000001.1"/>
</dbReference>
<dbReference type="PANTHER" id="PTHR36573">
    <property type="entry name" value="INTERMEMBRANE PHOSPHOLIPID TRANSPORT SYSTEM BINDING PROTEIN MLAC"/>
    <property type="match status" value="1"/>
</dbReference>
<evidence type="ECO:0000256" key="1">
    <source>
        <dbReference type="SAM" id="SignalP"/>
    </source>
</evidence>
<dbReference type="Gene3D" id="3.10.450.710">
    <property type="entry name" value="Tgt2/MlaC"/>
    <property type="match status" value="1"/>
</dbReference>
<feature type="signal peptide" evidence="1">
    <location>
        <begin position="1"/>
        <end position="28"/>
    </location>
</feature>
<gene>
    <name evidence="2" type="ORF">F8A88_00195</name>
</gene>
<proteinExistence type="predicted"/>
<comment type="caution">
    <text evidence="2">The sequence shown here is derived from an EMBL/GenBank/DDBJ whole genome shotgun (WGS) entry which is preliminary data.</text>
</comment>
<keyword evidence="3" id="KW-1185">Reference proteome</keyword>